<dbReference type="InterPro" id="IPR036457">
    <property type="entry name" value="PPM-type-like_dom_sf"/>
</dbReference>
<dbReference type="InterPro" id="IPR001932">
    <property type="entry name" value="PPM-type_phosphatase-like_dom"/>
</dbReference>
<keyword evidence="3" id="KW-1185">Reference proteome</keyword>
<dbReference type="STRING" id="123320.SAMN06309945_2335"/>
<dbReference type="Gene3D" id="3.60.40.10">
    <property type="entry name" value="PPM-type phosphatase domain"/>
    <property type="match status" value="1"/>
</dbReference>
<dbReference type="SMART" id="SM00332">
    <property type="entry name" value="PP2Cc"/>
    <property type="match status" value="1"/>
</dbReference>
<dbReference type="GO" id="GO:0004722">
    <property type="term" value="F:protein serine/threonine phosphatase activity"/>
    <property type="evidence" value="ECO:0007669"/>
    <property type="project" value="InterPro"/>
</dbReference>
<dbReference type="Proteomes" id="UP000190857">
    <property type="component" value="Unassembled WGS sequence"/>
</dbReference>
<dbReference type="SMART" id="SM00331">
    <property type="entry name" value="PP2C_SIG"/>
    <property type="match status" value="1"/>
</dbReference>
<dbReference type="EMBL" id="FUZP01000002">
    <property type="protein sequence ID" value="SKC64035.1"/>
    <property type="molecule type" value="Genomic_DNA"/>
</dbReference>
<gene>
    <name evidence="2" type="ORF">SAMN06309945_2335</name>
</gene>
<evidence type="ECO:0000313" key="3">
    <source>
        <dbReference type="Proteomes" id="UP000190857"/>
    </source>
</evidence>
<dbReference type="RefSeq" id="WP_234991173.1">
    <property type="nucleotide sequence ID" value="NZ_FUZP01000002.1"/>
</dbReference>
<evidence type="ECO:0000259" key="1">
    <source>
        <dbReference type="PROSITE" id="PS51746"/>
    </source>
</evidence>
<name>A0A1T5KKQ8_9MICO</name>
<feature type="domain" description="PPM-type phosphatase" evidence="1">
    <location>
        <begin position="24"/>
        <end position="255"/>
    </location>
</feature>
<accession>A0A1T5KKQ8</accession>
<dbReference type="PROSITE" id="PS51746">
    <property type="entry name" value="PPM_2"/>
    <property type="match status" value="1"/>
</dbReference>
<protein>
    <submittedName>
        <fullName evidence="2">Protein phosphatase</fullName>
    </submittedName>
</protein>
<evidence type="ECO:0000313" key="2">
    <source>
        <dbReference type="EMBL" id="SKC64035.1"/>
    </source>
</evidence>
<organism evidence="2 3">
    <name type="scientific">Okibacterium fritillariae</name>
    <dbReference type="NCBI Taxonomy" id="123320"/>
    <lineage>
        <taxon>Bacteria</taxon>
        <taxon>Bacillati</taxon>
        <taxon>Actinomycetota</taxon>
        <taxon>Actinomycetes</taxon>
        <taxon>Micrococcales</taxon>
        <taxon>Microbacteriaceae</taxon>
        <taxon>Okibacterium</taxon>
    </lineage>
</organism>
<dbReference type="InterPro" id="IPR015655">
    <property type="entry name" value="PP2C"/>
</dbReference>
<dbReference type="SUPFAM" id="SSF81606">
    <property type="entry name" value="PP2C-like"/>
    <property type="match status" value="1"/>
</dbReference>
<dbReference type="AlphaFoldDB" id="A0A1T5KKQ8"/>
<proteinExistence type="predicted"/>
<reference evidence="2 3" key="1">
    <citation type="submission" date="2017-02" db="EMBL/GenBank/DDBJ databases">
        <authorList>
            <person name="Peterson S.W."/>
        </authorList>
    </citation>
    <scope>NUCLEOTIDE SEQUENCE [LARGE SCALE GENOMIC DNA]</scope>
    <source>
        <strain evidence="2 3">VKM Ac-2059</strain>
    </source>
</reference>
<dbReference type="CDD" id="cd00143">
    <property type="entry name" value="PP2Cc"/>
    <property type="match status" value="1"/>
</dbReference>
<sequence>MTDIDVRTGSGAVDLSDGRTLSLNWAAVTDTGRKRQVNQDALIVELPVFAVADGMGGHDAGEVASAAVVERFRGLVGEGKHVDRETIEEALRDAVEDMFNQVGQSDLGTGTTVTGLMLASTPSPGWTVFNIGDSRVYRLLGDELIQVTLDHSVVQELIAIGAITPDEAETHPHGNVITRAVGFTEDPVPDYTDVPATSGARWLVCSDGLTKELTDYGLQHFLMRAESPKEAVELMVTAALDNGGRDNVSAIVLDELITP</sequence>
<dbReference type="PANTHER" id="PTHR47992">
    <property type="entry name" value="PROTEIN PHOSPHATASE"/>
    <property type="match status" value="1"/>
</dbReference>
<dbReference type="Pfam" id="PF13672">
    <property type="entry name" value="PP2C_2"/>
    <property type="match status" value="1"/>
</dbReference>